<dbReference type="EMBL" id="JANTHZ010000001">
    <property type="protein sequence ID" value="MCS0494171.1"/>
    <property type="molecule type" value="Genomic_DNA"/>
</dbReference>
<keyword evidence="2" id="KW-1185">Reference proteome</keyword>
<protein>
    <submittedName>
        <fullName evidence="1">VanZ family protein</fullName>
    </submittedName>
</protein>
<organism evidence="1 2">
    <name type="scientific">Ancylobacter mangrovi</name>
    <dbReference type="NCBI Taxonomy" id="2972472"/>
    <lineage>
        <taxon>Bacteria</taxon>
        <taxon>Pseudomonadati</taxon>
        <taxon>Pseudomonadota</taxon>
        <taxon>Alphaproteobacteria</taxon>
        <taxon>Hyphomicrobiales</taxon>
        <taxon>Xanthobacteraceae</taxon>
        <taxon>Ancylobacter</taxon>
    </lineage>
</organism>
<name>A0A9X2P8U8_9HYPH</name>
<reference evidence="1" key="1">
    <citation type="submission" date="2022-08" db="EMBL/GenBank/DDBJ databases">
        <authorList>
            <person name="Li F."/>
        </authorList>
    </citation>
    <scope>NUCLEOTIDE SEQUENCE</scope>
    <source>
        <strain evidence="1">MQZ15Z-1</strain>
    </source>
</reference>
<evidence type="ECO:0000313" key="1">
    <source>
        <dbReference type="EMBL" id="MCS0494171.1"/>
    </source>
</evidence>
<comment type="caution">
    <text evidence="1">The sequence shown here is derived from an EMBL/GenBank/DDBJ whole genome shotgun (WGS) entry which is preliminary data.</text>
</comment>
<dbReference type="AlphaFoldDB" id="A0A9X2P8U8"/>
<accession>A0A9X2P8U8</accession>
<gene>
    <name evidence="1" type="ORF">NVS89_03605</name>
</gene>
<dbReference type="RefSeq" id="WP_258731119.1">
    <property type="nucleotide sequence ID" value="NZ_JANTHZ010000001.1"/>
</dbReference>
<sequence length="104" mass="11118">MTVALALGIAAATVVPIWLRPHLSSSADVERALAFALLGVSMGWLFPRRWLLPLAIGLGYAIALELAQELIPTRHAQVHDAAIKAAAFVVGMLISRVAAARPWK</sequence>
<dbReference type="Proteomes" id="UP001151088">
    <property type="component" value="Unassembled WGS sequence"/>
</dbReference>
<evidence type="ECO:0000313" key="2">
    <source>
        <dbReference type="Proteomes" id="UP001151088"/>
    </source>
</evidence>
<proteinExistence type="predicted"/>